<evidence type="ECO:0000313" key="2">
    <source>
        <dbReference type="Proteomes" id="UP000799424"/>
    </source>
</evidence>
<sequence>MCKEHSGTRTLCQPGQNMTRLIRDVVPTVTRCIGCNLIFHLCPHHSLVQGRQVS</sequence>
<protein>
    <submittedName>
        <fullName evidence="1">Uncharacterized protein</fullName>
    </submittedName>
</protein>
<dbReference type="EMBL" id="MU006226">
    <property type="protein sequence ID" value="KAF2826497.1"/>
    <property type="molecule type" value="Genomic_DNA"/>
</dbReference>
<dbReference type="Proteomes" id="UP000799424">
    <property type="component" value="Unassembled WGS sequence"/>
</dbReference>
<name>A0A6A7A1B7_9PLEO</name>
<accession>A0A6A7A1B7</accession>
<organism evidence="1 2">
    <name type="scientific">Ophiobolus disseminans</name>
    <dbReference type="NCBI Taxonomy" id="1469910"/>
    <lineage>
        <taxon>Eukaryota</taxon>
        <taxon>Fungi</taxon>
        <taxon>Dikarya</taxon>
        <taxon>Ascomycota</taxon>
        <taxon>Pezizomycotina</taxon>
        <taxon>Dothideomycetes</taxon>
        <taxon>Pleosporomycetidae</taxon>
        <taxon>Pleosporales</taxon>
        <taxon>Pleosporineae</taxon>
        <taxon>Phaeosphaeriaceae</taxon>
        <taxon>Ophiobolus</taxon>
    </lineage>
</organism>
<reference evidence="1" key="1">
    <citation type="journal article" date="2020" name="Stud. Mycol.">
        <title>101 Dothideomycetes genomes: a test case for predicting lifestyles and emergence of pathogens.</title>
        <authorList>
            <person name="Haridas S."/>
            <person name="Albert R."/>
            <person name="Binder M."/>
            <person name="Bloem J."/>
            <person name="Labutti K."/>
            <person name="Salamov A."/>
            <person name="Andreopoulos B."/>
            <person name="Baker S."/>
            <person name="Barry K."/>
            <person name="Bills G."/>
            <person name="Bluhm B."/>
            <person name="Cannon C."/>
            <person name="Castanera R."/>
            <person name="Culley D."/>
            <person name="Daum C."/>
            <person name="Ezra D."/>
            <person name="Gonzalez J."/>
            <person name="Henrissat B."/>
            <person name="Kuo A."/>
            <person name="Liang C."/>
            <person name="Lipzen A."/>
            <person name="Lutzoni F."/>
            <person name="Magnuson J."/>
            <person name="Mondo S."/>
            <person name="Nolan M."/>
            <person name="Ohm R."/>
            <person name="Pangilinan J."/>
            <person name="Park H.-J."/>
            <person name="Ramirez L."/>
            <person name="Alfaro M."/>
            <person name="Sun H."/>
            <person name="Tritt A."/>
            <person name="Yoshinaga Y."/>
            <person name="Zwiers L.-H."/>
            <person name="Turgeon B."/>
            <person name="Goodwin S."/>
            <person name="Spatafora J."/>
            <person name="Crous P."/>
            <person name="Grigoriev I."/>
        </authorList>
    </citation>
    <scope>NUCLEOTIDE SEQUENCE</scope>
    <source>
        <strain evidence="1">CBS 113818</strain>
    </source>
</reference>
<gene>
    <name evidence="1" type="ORF">CC86DRAFT_455965</name>
</gene>
<dbReference type="AlphaFoldDB" id="A0A6A7A1B7"/>
<keyword evidence="2" id="KW-1185">Reference proteome</keyword>
<evidence type="ECO:0000313" key="1">
    <source>
        <dbReference type="EMBL" id="KAF2826497.1"/>
    </source>
</evidence>
<proteinExistence type="predicted"/>